<evidence type="ECO:0000259" key="8">
    <source>
        <dbReference type="PROSITE" id="PS50240"/>
    </source>
</evidence>
<keyword evidence="3 6" id="KW-0378">Hydrolase</keyword>
<dbReference type="Pfam" id="PF00089">
    <property type="entry name" value="Trypsin"/>
    <property type="match status" value="1"/>
</dbReference>
<dbReference type="PROSITE" id="PS00134">
    <property type="entry name" value="TRYPSIN_HIS"/>
    <property type="match status" value="1"/>
</dbReference>
<evidence type="ECO:0000256" key="1">
    <source>
        <dbReference type="ARBA" id="ARBA00007664"/>
    </source>
</evidence>
<reference evidence="9" key="1">
    <citation type="journal article" date="2023" name="G3 (Bethesda)">
        <title>Whole genome assemblies of Zophobas morio and Tenebrio molitor.</title>
        <authorList>
            <person name="Kaur S."/>
            <person name="Stinson S.A."/>
            <person name="diCenzo G.C."/>
        </authorList>
    </citation>
    <scope>NUCLEOTIDE SEQUENCE</scope>
    <source>
        <strain evidence="9">QUZm001</strain>
    </source>
</reference>
<dbReference type="InterPro" id="IPR043504">
    <property type="entry name" value="Peptidase_S1_PA_chymotrypsin"/>
</dbReference>
<gene>
    <name evidence="9" type="ORF">Zmor_018719</name>
</gene>
<dbReference type="GO" id="GO:0006508">
    <property type="term" value="P:proteolysis"/>
    <property type="evidence" value="ECO:0007669"/>
    <property type="project" value="UniProtKB-KW"/>
</dbReference>
<organism evidence="9 10">
    <name type="scientific">Zophobas morio</name>
    <dbReference type="NCBI Taxonomy" id="2755281"/>
    <lineage>
        <taxon>Eukaryota</taxon>
        <taxon>Metazoa</taxon>
        <taxon>Ecdysozoa</taxon>
        <taxon>Arthropoda</taxon>
        <taxon>Hexapoda</taxon>
        <taxon>Insecta</taxon>
        <taxon>Pterygota</taxon>
        <taxon>Neoptera</taxon>
        <taxon>Endopterygota</taxon>
        <taxon>Coleoptera</taxon>
        <taxon>Polyphaga</taxon>
        <taxon>Cucujiformia</taxon>
        <taxon>Tenebrionidae</taxon>
        <taxon>Zophobas</taxon>
    </lineage>
</organism>
<proteinExistence type="inferred from homology"/>
<dbReference type="PANTHER" id="PTHR24276">
    <property type="entry name" value="POLYSERASE-RELATED"/>
    <property type="match status" value="1"/>
</dbReference>
<dbReference type="InterPro" id="IPR050430">
    <property type="entry name" value="Peptidase_S1"/>
</dbReference>
<keyword evidence="4 6" id="KW-0720">Serine protease</keyword>
<keyword evidence="7" id="KW-0732">Signal</keyword>
<evidence type="ECO:0000313" key="9">
    <source>
        <dbReference type="EMBL" id="KAJ3652786.1"/>
    </source>
</evidence>
<dbReference type="Gene3D" id="2.40.10.10">
    <property type="entry name" value="Trypsin-like serine proteases"/>
    <property type="match status" value="1"/>
</dbReference>
<feature type="chain" id="PRO_5041401035" description="Peptidase S1 domain-containing protein" evidence="7">
    <location>
        <begin position="17"/>
        <end position="260"/>
    </location>
</feature>
<evidence type="ECO:0000256" key="2">
    <source>
        <dbReference type="ARBA" id="ARBA00022670"/>
    </source>
</evidence>
<evidence type="ECO:0000256" key="4">
    <source>
        <dbReference type="ARBA" id="ARBA00022825"/>
    </source>
</evidence>
<dbReference type="PANTHER" id="PTHR24276:SF91">
    <property type="entry name" value="AT26814P-RELATED"/>
    <property type="match status" value="1"/>
</dbReference>
<name>A0AA38ICX1_9CUCU</name>
<dbReference type="PROSITE" id="PS00135">
    <property type="entry name" value="TRYPSIN_SER"/>
    <property type="match status" value="1"/>
</dbReference>
<dbReference type="InterPro" id="IPR033116">
    <property type="entry name" value="TRYPSIN_SER"/>
</dbReference>
<feature type="signal peptide" evidence="7">
    <location>
        <begin position="1"/>
        <end position="16"/>
    </location>
</feature>
<dbReference type="EMBL" id="JALNTZ010000005">
    <property type="protein sequence ID" value="KAJ3652786.1"/>
    <property type="molecule type" value="Genomic_DNA"/>
</dbReference>
<dbReference type="InterPro" id="IPR001314">
    <property type="entry name" value="Peptidase_S1A"/>
</dbReference>
<dbReference type="Proteomes" id="UP001168821">
    <property type="component" value="Unassembled WGS sequence"/>
</dbReference>
<sequence>MQLLAFLILCVTALWASPLNEKVELQKAGGRIINGTPASRGQFPWQAAVYFTTSSGTSFCGGSIISNIWILTAAHCAVNARTFTIYLGTITLNPDSGSTVVTTTNKIVHPNYNPSTLANDVALIRLDSAITFSTNIQAITLASSSLGSGVSVTVSGWGKTSDASSGVTNNLNYVTLSSITNAQCSQYYGSLNSGVVCATGSGKSTCNGDSGGPLITGSGSSAIQVGIVSFVSTRGCESGYPSGYARTHYYREWIRQQTGV</sequence>
<dbReference type="CDD" id="cd00190">
    <property type="entry name" value="Tryp_SPc"/>
    <property type="match status" value="1"/>
</dbReference>
<protein>
    <recommendedName>
        <fullName evidence="8">Peptidase S1 domain-containing protein</fullName>
    </recommendedName>
</protein>
<dbReference type="FunFam" id="2.40.10.10:FF:000034">
    <property type="entry name" value="Eupolytin"/>
    <property type="match status" value="1"/>
</dbReference>
<dbReference type="InterPro" id="IPR009003">
    <property type="entry name" value="Peptidase_S1_PA"/>
</dbReference>
<dbReference type="SUPFAM" id="SSF50494">
    <property type="entry name" value="Trypsin-like serine proteases"/>
    <property type="match status" value="1"/>
</dbReference>
<evidence type="ECO:0000256" key="3">
    <source>
        <dbReference type="ARBA" id="ARBA00022801"/>
    </source>
</evidence>
<dbReference type="InterPro" id="IPR001254">
    <property type="entry name" value="Trypsin_dom"/>
</dbReference>
<dbReference type="InterPro" id="IPR018114">
    <property type="entry name" value="TRYPSIN_HIS"/>
</dbReference>
<dbReference type="GO" id="GO:0004252">
    <property type="term" value="F:serine-type endopeptidase activity"/>
    <property type="evidence" value="ECO:0007669"/>
    <property type="project" value="InterPro"/>
</dbReference>
<dbReference type="PRINTS" id="PR00722">
    <property type="entry name" value="CHYMOTRYPSIN"/>
</dbReference>
<dbReference type="SMART" id="SM00020">
    <property type="entry name" value="Tryp_SPc"/>
    <property type="match status" value="1"/>
</dbReference>
<keyword evidence="5" id="KW-1015">Disulfide bond</keyword>
<comment type="similarity">
    <text evidence="1">Belongs to the peptidase S1 family.</text>
</comment>
<dbReference type="PROSITE" id="PS50240">
    <property type="entry name" value="TRYPSIN_DOM"/>
    <property type="match status" value="1"/>
</dbReference>
<keyword evidence="2 6" id="KW-0645">Protease</keyword>
<evidence type="ECO:0000256" key="5">
    <source>
        <dbReference type="ARBA" id="ARBA00023157"/>
    </source>
</evidence>
<keyword evidence="10" id="KW-1185">Reference proteome</keyword>
<feature type="domain" description="Peptidase S1" evidence="8">
    <location>
        <begin position="32"/>
        <end position="259"/>
    </location>
</feature>
<evidence type="ECO:0000256" key="6">
    <source>
        <dbReference type="RuleBase" id="RU363034"/>
    </source>
</evidence>
<evidence type="ECO:0000313" key="10">
    <source>
        <dbReference type="Proteomes" id="UP001168821"/>
    </source>
</evidence>
<dbReference type="AlphaFoldDB" id="A0AA38ICX1"/>
<comment type="caution">
    <text evidence="9">The sequence shown here is derived from an EMBL/GenBank/DDBJ whole genome shotgun (WGS) entry which is preliminary data.</text>
</comment>
<evidence type="ECO:0000256" key="7">
    <source>
        <dbReference type="SAM" id="SignalP"/>
    </source>
</evidence>
<accession>A0AA38ICX1</accession>